<name>A0AAN8ME76_9TELE</name>
<sequence>AFIPCCLLTQWSVLSLSGPRFTFYLSPSLFPSFLSSLSPLSFLYLSLTPLLSLPLSHPSLFSPSLSPLSFPSLSLTPLFSLPLSHPSLFPTSLTPLFSLHLSHPSFFFSSSAFLLPPSSSLFPLFWIFLTMVQDYLISWEAETLD</sequence>
<keyword evidence="1" id="KW-0472">Membrane</keyword>
<keyword evidence="1" id="KW-0812">Transmembrane</keyword>
<feature type="non-terminal residue" evidence="2">
    <location>
        <position position="1"/>
    </location>
</feature>
<dbReference type="Proteomes" id="UP001356427">
    <property type="component" value="Unassembled WGS sequence"/>
</dbReference>
<reference evidence="2 3" key="1">
    <citation type="submission" date="2021-04" db="EMBL/GenBank/DDBJ databases">
        <authorList>
            <person name="De Guttry C."/>
            <person name="Zahm M."/>
            <person name="Klopp C."/>
            <person name="Cabau C."/>
            <person name="Louis A."/>
            <person name="Berthelot C."/>
            <person name="Parey E."/>
            <person name="Roest Crollius H."/>
            <person name="Montfort J."/>
            <person name="Robinson-Rechavi M."/>
            <person name="Bucao C."/>
            <person name="Bouchez O."/>
            <person name="Gislard M."/>
            <person name="Lluch J."/>
            <person name="Milhes M."/>
            <person name="Lampietro C."/>
            <person name="Lopez Roques C."/>
            <person name="Donnadieu C."/>
            <person name="Braasch I."/>
            <person name="Desvignes T."/>
            <person name="Postlethwait J."/>
            <person name="Bobe J."/>
            <person name="Wedekind C."/>
            <person name="Guiguen Y."/>
        </authorList>
    </citation>
    <scope>NUCLEOTIDE SEQUENCE [LARGE SCALE GENOMIC DNA]</scope>
    <source>
        <strain evidence="2">Cs_M1</strain>
        <tissue evidence="2">Blood</tissue>
    </source>
</reference>
<organism evidence="2 3">
    <name type="scientific">Coregonus suidteri</name>
    <dbReference type="NCBI Taxonomy" id="861788"/>
    <lineage>
        <taxon>Eukaryota</taxon>
        <taxon>Metazoa</taxon>
        <taxon>Chordata</taxon>
        <taxon>Craniata</taxon>
        <taxon>Vertebrata</taxon>
        <taxon>Euteleostomi</taxon>
        <taxon>Actinopterygii</taxon>
        <taxon>Neopterygii</taxon>
        <taxon>Teleostei</taxon>
        <taxon>Protacanthopterygii</taxon>
        <taxon>Salmoniformes</taxon>
        <taxon>Salmonidae</taxon>
        <taxon>Coregoninae</taxon>
        <taxon>Coregonus</taxon>
    </lineage>
</organism>
<accession>A0AAN8ME76</accession>
<feature type="transmembrane region" description="Helical" evidence="1">
    <location>
        <begin position="29"/>
        <end position="53"/>
    </location>
</feature>
<keyword evidence="1" id="KW-1133">Transmembrane helix</keyword>
<dbReference type="AlphaFoldDB" id="A0AAN8ME76"/>
<proteinExistence type="predicted"/>
<comment type="caution">
    <text evidence="2">The sequence shown here is derived from an EMBL/GenBank/DDBJ whole genome shotgun (WGS) entry which is preliminary data.</text>
</comment>
<dbReference type="EMBL" id="JAGTTL010000001">
    <property type="protein sequence ID" value="KAK6328229.1"/>
    <property type="molecule type" value="Genomic_DNA"/>
</dbReference>
<keyword evidence="3" id="KW-1185">Reference proteome</keyword>
<evidence type="ECO:0000313" key="2">
    <source>
        <dbReference type="EMBL" id="KAK6328229.1"/>
    </source>
</evidence>
<feature type="transmembrane region" description="Helical" evidence="1">
    <location>
        <begin position="105"/>
        <end position="129"/>
    </location>
</feature>
<evidence type="ECO:0000256" key="1">
    <source>
        <dbReference type="SAM" id="Phobius"/>
    </source>
</evidence>
<gene>
    <name evidence="2" type="ORF">J4Q44_G00002070</name>
</gene>
<protein>
    <submittedName>
        <fullName evidence="2">Uncharacterized protein</fullName>
    </submittedName>
</protein>
<evidence type="ECO:0000313" key="3">
    <source>
        <dbReference type="Proteomes" id="UP001356427"/>
    </source>
</evidence>